<organism evidence="2">
    <name type="scientific">Lipophrys pholis</name>
    <name type="common">shanny</name>
    <dbReference type="NCBI Taxonomy" id="56720"/>
    <lineage>
        <taxon>Eukaryota</taxon>
        <taxon>Metazoa</taxon>
        <taxon>Chordata</taxon>
        <taxon>Craniata</taxon>
        <taxon>Vertebrata</taxon>
        <taxon>Euteleostomi</taxon>
        <taxon>Actinopterygii</taxon>
        <taxon>Neopterygii</taxon>
        <taxon>Teleostei</taxon>
        <taxon>Neoteleostei</taxon>
        <taxon>Acanthomorphata</taxon>
        <taxon>Ovalentaria</taxon>
        <taxon>Blenniimorphae</taxon>
        <taxon>Blenniiformes</taxon>
        <taxon>Blennioidei</taxon>
        <taxon>Blenniidae</taxon>
        <taxon>Salariinae</taxon>
        <taxon>Lipophrys</taxon>
    </lineage>
</organism>
<gene>
    <name evidence="2" type="primary">VTGII</name>
</gene>
<dbReference type="Pfam" id="PF00094">
    <property type="entry name" value="VWD"/>
    <property type="match status" value="1"/>
</dbReference>
<dbReference type="InterPro" id="IPR001846">
    <property type="entry name" value="VWF_type-D"/>
</dbReference>
<dbReference type="PANTHER" id="PTHR37860">
    <property type="entry name" value="AGAP008810-PA"/>
    <property type="match status" value="1"/>
</dbReference>
<evidence type="ECO:0000259" key="1">
    <source>
        <dbReference type="PROSITE" id="PS51233"/>
    </source>
</evidence>
<dbReference type="PANTHER" id="PTHR37860:SF1">
    <property type="match status" value="1"/>
</dbReference>
<dbReference type="EMBL" id="EU926746">
    <property type="protein sequence ID" value="ACH47952.1"/>
    <property type="molecule type" value="mRNA"/>
</dbReference>
<feature type="non-terminal residue" evidence="2">
    <location>
        <position position="152"/>
    </location>
</feature>
<name>B5M074_9TELE</name>
<sequence length="152" mass="17090">KFMVLLGKDQATNQNEVNVKLEHINVDFYLRDGAVKVRVNKTELIPPTYEHPDGKISIKQRGDSISLIAPSFGLQEVQFSSQEIKIEVAHWVKGKTCGLCGTANGEVRQEYRKPDKSMTRDPVSFSHSWVLGGDSCRDSSQCLMKHESVQLE</sequence>
<protein>
    <submittedName>
        <fullName evidence="2">Vitellogenin II</fullName>
    </submittedName>
</protein>
<accession>B5M074</accession>
<dbReference type="PROSITE" id="PS51233">
    <property type="entry name" value="VWFD"/>
    <property type="match status" value="1"/>
</dbReference>
<feature type="non-terminal residue" evidence="2">
    <location>
        <position position="1"/>
    </location>
</feature>
<reference evidence="2" key="1">
    <citation type="journal article" date="2009" name="Comp. Biochem. Physiol. C Toxicol. Pharmacol.">
        <title>Vitellogenin gene expression in the intertidal blenny Lipophrys pholis: a new sentinel species for estrogenic chemical pollution monitoring in the European Atlantic coast?</title>
        <authorList>
            <person name="Ferreira F."/>
            <person name="Santos M.M."/>
            <person name="Castro L.F."/>
            <person name="Reis-Henriques M.A."/>
            <person name="Lima D."/>
            <person name="Vieira M.N."/>
            <person name="Monteiro N.M."/>
        </authorList>
    </citation>
    <scope>NUCLEOTIDE SEQUENCE</scope>
</reference>
<feature type="domain" description="VWFD" evidence="1">
    <location>
        <begin position="1"/>
        <end position="137"/>
    </location>
</feature>
<evidence type="ECO:0000313" key="2">
    <source>
        <dbReference type="EMBL" id="ACH47952.1"/>
    </source>
</evidence>
<dbReference type="AlphaFoldDB" id="B5M074"/>
<proteinExistence type="evidence at transcript level"/>